<dbReference type="SUPFAM" id="SSF46785">
    <property type="entry name" value="Winged helix' DNA-binding domain"/>
    <property type="match status" value="1"/>
</dbReference>
<dbReference type="InterPro" id="IPR036388">
    <property type="entry name" value="WH-like_DNA-bd_sf"/>
</dbReference>
<proteinExistence type="predicted"/>
<reference evidence="1 2" key="1">
    <citation type="submission" date="2020-11" db="EMBL/GenBank/DDBJ databases">
        <title>Enhanced detection system for hospital associated transmission using whole genome sequencing surveillance.</title>
        <authorList>
            <person name="Harrison L.H."/>
            <person name="Van Tyne D."/>
            <person name="Marsh J.W."/>
            <person name="Griffith M.P."/>
            <person name="Snyder D.J."/>
            <person name="Cooper V.S."/>
            <person name="Mustapha M."/>
        </authorList>
    </citation>
    <scope>NUCLEOTIDE SEQUENCE [LARGE SCALE GENOMIC DNA]</scope>
    <source>
        <strain evidence="1 2">BC00020</strain>
    </source>
</reference>
<evidence type="ECO:0000313" key="1">
    <source>
        <dbReference type="EMBL" id="MBJ9687500.1"/>
    </source>
</evidence>
<dbReference type="Gene3D" id="1.10.10.10">
    <property type="entry name" value="Winged helix-like DNA-binding domain superfamily/Winged helix DNA-binding domain"/>
    <property type="match status" value="1"/>
</dbReference>
<protein>
    <submittedName>
        <fullName evidence="1">Winged helix-turn-helix domain-containing protein</fullName>
    </submittedName>
</protein>
<sequence length="115" mass="12754">MAEGKMGFTSRRICECLRDNPEISMATIANKLDANLETIKKPVRRLVELGYVKQGARRKDGFTYRLTGKPFPSSADWKVTPAYAATLQRRAAFDDAFSVVIPAMRAMVDVGRVAA</sequence>
<organism evidence="1 2">
    <name type="scientific">Burkholderia vietnamiensis</name>
    <dbReference type="NCBI Taxonomy" id="60552"/>
    <lineage>
        <taxon>Bacteria</taxon>
        <taxon>Pseudomonadati</taxon>
        <taxon>Pseudomonadota</taxon>
        <taxon>Betaproteobacteria</taxon>
        <taxon>Burkholderiales</taxon>
        <taxon>Burkholderiaceae</taxon>
        <taxon>Burkholderia</taxon>
        <taxon>Burkholderia cepacia complex</taxon>
    </lineage>
</organism>
<dbReference type="InterPro" id="IPR036390">
    <property type="entry name" value="WH_DNA-bd_sf"/>
</dbReference>
<dbReference type="RefSeq" id="WP_200091291.1">
    <property type="nucleotide sequence ID" value="NZ_JADVKH010000018.1"/>
</dbReference>
<gene>
    <name evidence="1" type="ORF">I5589_10450</name>
</gene>
<dbReference type="EMBL" id="JADVKH010000018">
    <property type="protein sequence ID" value="MBJ9687500.1"/>
    <property type="molecule type" value="Genomic_DNA"/>
</dbReference>
<evidence type="ECO:0000313" key="2">
    <source>
        <dbReference type="Proteomes" id="UP000808215"/>
    </source>
</evidence>
<name>A0ABS1ATN1_BURVI</name>
<dbReference type="Proteomes" id="UP000808215">
    <property type="component" value="Unassembled WGS sequence"/>
</dbReference>
<dbReference type="Pfam" id="PF13412">
    <property type="entry name" value="HTH_24"/>
    <property type="match status" value="1"/>
</dbReference>
<accession>A0ABS1ATN1</accession>
<keyword evidence="2" id="KW-1185">Reference proteome</keyword>
<comment type="caution">
    <text evidence="1">The sequence shown here is derived from an EMBL/GenBank/DDBJ whole genome shotgun (WGS) entry which is preliminary data.</text>
</comment>